<reference evidence="1 2" key="1">
    <citation type="submission" date="2022-12" db="EMBL/GenBank/DDBJ databases">
        <title>Genomic features and morphological characterization of a novel Knufia sp. strain isolated from spacecraft assembly facility.</title>
        <authorList>
            <person name="Teixeira M."/>
            <person name="Chander A.M."/>
            <person name="Stajich J.E."/>
            <person name="Venkateswaran K."/>
        </authorList>
    </citation>
    <scope>NUCLEOTIDE SEQUENCE [LARGE SCALE GENOMIC DNA]</scope>
    <source>
        <strain evidence="1 2">FJI-L2-BK-P2</strain>
    </source>
</reference>
<protein>
    <submittedName>
        <fullName evidence="1">Uncharacterized protein</fullName>
    </submittedName>
</protein>
<dbReference type="InterPro" id="IPR038883">
    <property type="entry name" value="AN11006-like"/>
</dbReference>
<dbReference type="PANTHER" id="PTHR42085">
    <property type="entry name" value="F-BOX DOMAIN-CONTAINING PROTEIN"/>
    <property type="match status" value="1"/>
</dbReference>
<dbReference type="EMBL" id="JAKLMC020000008">
    <property type="protein sequence ID" value="KAK5954529.1"/>
    <property type="molecule type" value="Genomic_DNA"/>
</dbReference>
<organism evidence="1 2">
    <name type="scientific">Knufia fluminis</name>
    <dbReference type="NCBI Taxonomy" id="191047"/>
    <lineage>
        <taxon>Eukaryota</taxon>
        <taxon>Fungi</taxon>
        <taxon>Dikarya</taxon>
        <taxon>Ascomycota</taxon>
        <taxon>Pezizomycotina</taxon>
        <taxon>Eurotiomycetes</taxon>
        <taxon>Chaetothyriomycetidae</taxon>
        <taxon>Chaetothyriales</taxon>
        <taxon>Trichomeriaceae</taxon>
        <taxon>Knufia</taxon>
    </lineage>
</organism>
<keyword evidence="2" id="KW-1185">Reference proteome</keyword>
<dbReference type="AlphaFoldDB" id="A0AAN8I6G2"/>
<proteinExistence type="predicted"/>
<accession>A0AAN8I6G2</accession>
<name>A0AAN8I6G2_9EURO</name>
<comment type="caution">
    <text evidence="1">The sequence shown here is derived from an EMBL/GenBank/DDBJ whole genome shotgun (WGS) entry which is preliminary data.</text>
</comment>
<evidence type="ECO:0000313" key="1">
    <source>
        <dbReference type="EMBL" id="KAK5954529.1"/>
    </source>
</evidence>
<gene>
    <name evidence="1" type="ORF">OHC33_004251</name>
</gene>
<dbReference type="PANTHER" id="PTHR42085:SF1">
    <property type="entry name" value="F-BOX DOMAIN-CONTAINING PROTEIN"/>
    <property type="match status" value="1"/>
</dbReference>
<sequence>MENHHFKLDRNPQDNSLLLKLPTELRVKVLRNLHVRHHPIKIDWETSDDHKDIPKVDSFPLELSSQVLRTCQQLYIESHDTLYKYNTLDIVVKPSGSGRTAILILNRRASFFSNMTLNNLSGIQPFEELAAAAKERLKAEPMINYSVLARFHQFRLEIRYRWAETIFKTCRILKDLLYDKDVRLALVGHHREYNIKDVAGLRHFQCRSMAIIQPELYTTLSASDIAEIEHNALATTPTTDTFMIWRQLKDNIIDTLHEIDGSAFMESRAGKSAAAKLEDVSKTYDVVEFDRCKNAFLKVAQDWNSAWARWQVAETQRIEQAMEREILRHL</sequence>
<evidence type="ECO:0000313" key="2">
    <source>
        <dbReference type="Proteomes" id="UP001316803"/>
    </source>
</evidence>
<dbReference type="Proteomes" id="UP001316803">
    <property type="component" value="Unassembled WGS sequence"/>
</dbReference>